<organism evidence="2 3">
    <name type="scientific">Erwinia phage AH04</name>
    <dbReference type="NCBI Taxonomy" id="2869569"/>
    <lineage>
        <taxon>Viruses</taxon>
        <taxon>Duplodnaviria</taxon>
        <taxon>Heunggongvirae</taxon>
        <taxon>Uroviricota</taxon>
        <taxon>Caudoviricetes</taxon>
        <taxon>Chimalliviridae</taxon>
        <taxon>Meadowvirus</taxon>
        <taxon>Meadowvirus AH04</taxon>
    </lineage>
</organism>
<name>A0AAE7X231_9CAUD</name>
<proteinExistence type="predicted"/>
<dbReference type="Proteomes" id="UP000827517">
    <property type="component" value="Segment"/>
</dbReference>
<feature type="coiled-coil region" evidence="1">
    <location>
        <begin position="276"/>
        <end position="303"/>
    </location>
</feature>
<keyword evidence="1" id="KW-0175">Coiled coil</keyword>
<dbReference type="GeneID" id="77944009"/>
<dbReference type="EMBL" id="MZ501267">
    <property type="protein sequence ID" value="QZA70776.1"/>
    <property type="molecule type" value="Genomic_DNA"/>
</dbReference>
<accession>A0AAE7X231</accession>
<keyword evidence="3" id="KW-1185">Reference proteome</keyword>
<evidence type="ECO:0000256" key="1">
    <source>
        <dbReference type="SAM" id="Coils"/>
    </source>
</evidence>
<dbReference type="RefSeq" id="YP_010667879.1">
    <property type="nucleotide sequence ID" value="NC_070952.1"/>
</dbReference>
<reference evidence="2" key="1">
    <citation type="submission" date="2021-07" db="EMBL/GenBank/DDBJ databases">
        <authorList>
            <person name="Roth S.J."/>
            <person name="Krukonis G.P."/>
            <person name="Delesalle V.A."/>
        </authorList>
    </citation>
    <scope>NUCLEOTIDE SEQUENCE</scope>
</reference>
<sequence>MSTVSGDSWSPSRKAAIVEGIEYFNYTNQDIIVTDRLGIEMEILRQEGRPERLEDRGKVIVRVTRLVDPRRVTVSNTESQLECDHQFLVAFNKKIEELKGKVTPYASELEQTRMTVQIEMHFDFLNFKTTHKSNLLGITIRETTNVVDKSHGSNPIGYINDQIVKDLEEVDHEADNYTNKGIRTLFSARLIDNQNRLGILWTSGFGSLTKIIPVIDEEQQDGLYLAGGLRLQHKQFIPIEELLDPKKLLGFNLHATEREARKHTTGEYTISVMSDNDKLRKETKELKVEQKKLTSKVDELEMKARVEKLNRAQSDFKQTVTIEKLKEYRTDDYVSGLNRFVTSIVGNAKTVLTLLQLLKII</sequence>
<protein>
    <submittedName>
        <fullName evidence="2">Uncharacterized protein</fullName>
    </submittedName>
</protein>
<gene>
    <name evidence="2" type="primary">125</name>
    <name evidence="2" type="ORF">AH04_125</name>
</gene>
<evidence type="ECO:0000313" key="3">
    <source>
        <dbReference type="Proteomes" id="UP000827517"/>
    </source>
</evidence>
<dbReference type="KEGG" id="vg:77944009"/>
<evidence type="ECO:0000313" key="2">
    <source>
        <dbReference type="EMBL" id="QZA70776.1"/>
    </source>
</evidence>